<evidence type="ECO:0000256" key="1">
    <source>
        <dbReference type="SAM" id="MobiDB-lite"/>
    </source>
</evidence>
<sequence length="246" mass="25906">MDRITPDRASDPGASTSTTTLPPELVHCLEKNRFLHLATCAANVPHVSLMNYTYLATSPHTPPGRPLIVMTVCPDSRKMDNLAVNPSVSLLVHDWILPPPPGQQQHQPRRLSGDNNNTTTTTLITPTTTTSLAPLLFNLNTSAVASISATMGGTARLAARGSAEERFFRAAHLAHSSCGGAGAGAETVDDGGAGAPGGPYVAGEDKRVVLVEIRTVRIADLKGGVRDWEIVPPGEGPRQEGVNGIR</sequence>
<dbReference type="PANTHER" id="PTHR28040">
    <property type="entry name" value="PYRIDOXAMINE 5'-PHOSPHATE OXIDASE YLR456W HOMOLOG-RELATED"/>
    <property type="match status" value="1"/>
</dbReference>
<feature type="region of interest" description="Disordered" evidence="1">
    <location>
        <begin position="1"/>
        <end position="21"/>
    </location>
</feature>
<organism evidence="3 4">
    <name type="scientific">Phyllachora maydis</name>
    <dbReference type="NCBI Taxonomy" id="1825666"/>
    <lineage>
        <taxon>Eukaryota</taxon>
        <taxon>Fungi</taxon>
        <taxon>Dikarya</taxon>
        <taxon>Ascomycota</taxon>
        <taxon>Pezizomycotina</taxon>
        <taxon>Sordariomycetes</taxon>
        <taxon>Sordariomycetidae</taxon>
        <taxon>Phyllachorales</taxon>
        <taxon>Phyllachoraceae</taxon>
        <taxon>Phyllachora</taxon>
    </lineage>
</organism>
<dbReference type="InterPro" id="IPR011576">
    <property type="entry name" value="Pyridox_Oxase_N"/>
</dbReference>
<protein>
    <recommendedName>
        <fullName evidence="2">Pyridoxamine 5'-phosphate oxidase N-terminal domain-containing protein</fullName>
    </recommendedName>
</protein>
<feature type="domain" description="Pyridoxamine 5'-phosphate oxidase N-terminal" evidence="2">
    <location>
        <begin position="21"/>
        <end position="118"/>
    </location>
</feature>
<dbReference type="EMBL" id="JAQQPM010000009">
    <property type="protein sequence ID" value="KAK2075336.1"/>
    <property type="molecule type" value="Genomic_DNA"/>
</dbReference>
<dbReference type="Pfam" id="PF01243">
    <property type="entry name" value="PNPOx_N"/>
    <property type="match status" value="1"/>
</dbReference>
<dbReference type="AlphaFoldDB" id="A0AAD9ICK5"/>
<dbReference type="SUPFAM" id="SSF50475">
    <property type="entry name" value="FMN-binding split barrel"/>
    <property type="match status" value="1"/>
</dbReference>
<reference evidence="3" key="1">
    <citation type="journal article" date="2023" name="Mol. Plant Microbe Interact.">
        <title>Elucidating the Obligate Nature and Biological Capacity of an Invasive Fungal Corn Pathogen.</title>
        <authorList>
            <person name="MacCready J.S."/>
            <person name="Roggenkamp E.M."/>
            <person name="Gdanetz K."/>
            <person name="Chilvers M.I."/>
        </authorList>
    </citation>
    <scope>NUCLEOTIDE SEQUENCE</scope>
    <source>
        <strain evidence="3">PM02</strain>
    </source>
</reference>
<gene>
    <name evidence="3" type="ORF">P8C59_009469</name>
</gene>
<feature type="compositionally biased region" description="Basic and acidic residues" evidence="1">
    <location>
        <begin position="1"/>
        <end position="10"/>
    </location>
</feature>
<keyword evidence="4" id="KW-1185">Reference proteome</keyword>
<dbReference type="GO" id="GO:0005737">
    <property type="term" value="C:cytoplasm"/>
    <property type="evidence" value="ECO:0007669"/>
    <property type="project" value="TreeGrafter"/>
</dbReference>
<dbReference type="Proteomes" id="UP001217918">
    <property type="component" value="Unassembled WGS sequence"/>
</dbReference>
<accession>A0AAD9ICK5</accession>
<dbReference type="InterPro" id="IPR012349">
    <property type="entry name" value="Split_barrel_FMN-bd"/>
</dbReference>
<evidence type="ECO:0000313" key="3">
    <source>
        <dbReference type="EMBL" id="KAK2075336.1"/>
    </source>
</evidence>
<dbReference type="Gene3D" id="2.30.110.10">
    <property type="entry name" value="Electron Transport, Fmn-binding Protein, Chain A"/>
    <property type="match status" value="1"/>
</dbReference>
<dbReference type="PANTHER" id="PTHR28040:SF1">
    <property type="entry name" value="PYRIDOXAMINE 5'-PHOSPHATE OXIDASE YLR456W HOMOLOG-RELATED"/>
    <property type="match status" value="1"/>
</dbReference>
<name>A0AAD9ICK5_9PEZI</name>
<evidence type="ECO:0000259" key="2">
    <source>
        <dbReference type="Pfam" id="PF01243"/>
    </source>
</evidence>
<dbReference type="InterPro" id="IPR052841">
    <property type="entry name" value="PMP_oxidase-like"/>
</dbReference>
<evidence type="ECO:0000313" key="4">
    <source>
        <dbReference type="Proteomes" id="UP001217918"/>
    </source>
</evidence>
<dbReference type="GO" id="GO:0005634">
    <property type="term" value="C:nucleus"/>
    <property type="evidence" value="ECO:0007669"/>
    <property type="project" value="TreeGrafter"/>
</dbReference>
<comment type="caution">
    <text evidence="3">The sequence shown here is derived from an EMBL/GenBank/DDBJ whole genome shotgun (WGS) entry which is preliminary data.</text>
</comment>
<proteinExistence type="predicted"/>